<organism evidence="1 2">
    <name type="scientific">Solirubrum puertoriconensis</name>
    <dbReference type="NCBI Taxonomy" id="1751427"/>
    <lineage>
        <taxon>Bacteria</taxon>
        <taxon>Pseudomonadati</taxon>
        <taxon>Bacteroidota</taxon>
        <taxon>Cytophagia</taxon>
        <taxon>Cytophagales</taxon>
    </lineage>
</organism>
<accession>A0A9X0L694</accession>
<evidence type="ECO:0000313" key="1">
    <source>
        <dbReference type="EMBL" id="KUG09563.1"/>
    </source>
</evidence>
<dbReference type="OrthoDB" id="361945at2"/>
<comment type="caution">
    <text evidence="1">The sequence shown here is derived from an EMBL/GenBank/DDBJ whole genome shotgun (WGS) entry which is preliminary data.</text>
</comment>
<reference evidence="1 2" key="1">
    <citation type="submission" date="2015-11" db="EMBL/GenBank/DDBJ databases">
        <title>Solirubrum puertoriconensis gen. nov. an environmental bacteria isolated in Puerto Rico.</title>
        <authorList>
            <person name="Cuebas-Irizarry M.F."/>
            <person name="Montalvo-Rodriguez R."/>
        </authorList>
    </citation>
    <scope>NUCLEOTIDE SEQUENCE [LARGE SCALE GENOMIC DNA]</scope>
    <source>
        <strain evidence="1 2">MC1A</strain>
    </source>
</reference>
<dbReference type="AlphaFoldDB" id="A0A9X0L694"/>
<dbReference type="EMBL" id="LNAL01000003">
    <property type="protein sequence ID" value="KUG09563.1"/>
    <property type="molecule type" value="Genomic_DNA"/>
</dbReference>
<evidence type="ECO:0000313" key="2">
    <source>
        <dbReference type="Proteomes" id="UP000054223"/>
    </source>
</evidence>
<gene>
    <name evidence="1" type="ORF">ASU33_17820</name>
</gene>
<dbReference type="RefSeq" id="WP_059067651.1">
    <property type="nucleotide sequence ID" value="NZ_LNAL01000003.1"/>
</dbReference>
<dbReference type="Proteomes" id="UP000054223">
    <property type="component" value="Unassembled WGS sequence"/>
</dbReference>
<keyword evidence="2" id="KW-1185">Reference proteome</keyword>
<name>A0A9X0L694_SOLP1</name>
<sequence length="214" mass="24598">MISTRNYATLPDAPTLQRICKALAVLDAINSQEWEYRYHTYDPTWGMGEELFEMNDGEGDQMLVLFRKEGCCINGYLEGYDQPDKAELTRDLPEAFKEFMLGEPVSSIGTTFCLWYTPEAGWQTCLPGHGEDGSEELLYIFDNKPETYTEWANEYFIEETDRNPIALGAVAHIYRGEVLTKEVVRGIIDELEDWPQLEADLQEIGYPYDFGSER</sequence>
<protein>
    <submittedName>
        <fullName evidence="1">Uncharacterized protein</fullName>
    </submittedName>
</protein>
<proteinExistence type="predicted"/>